<protein>
    <submittedName>
        <fullName evidence="1">Uncharacterized protein</fullName>
    </submittedName>
</protein>
<name>A0ABV6DKG1_9BACL</name>
<gene>
    <name evidence="1" type="ORF">ACFFK0_11725</name>
</gene>
<dbReference type="RefSeq" id="WP_377470373.1">
    <property type="nucleotide sequence ID" value="NZ_JBHLWN010000046.1"/>
</dbReference>
<proteinExistence type="predicted"/>
<reference evidence="1 2" key="1">
    <citation type="submission" date="2024-09" db="EMBL/GenBank/DDBJ databases">
        <authorList>
            <person name="Sun Q."/>
            <person name="Mori K."/>
        </authorList>
    </citation>
    <scope>NUCLEOTIDE SEQUENCE [LARGE SCALE GENOMIC DNA]</scope>
    <source>
        <strain evidence="1 2">CCM 7759</strain>
    </source>
</reference>
<keyword evidence="2" id="KW-1185">Reference proteome</keyword>
<organism evidence="1 2">
    <name type="scientific">Paenibacillus chartarius</name>
    <dbReference type="NCBI Taxonomy" id="747481"/>
    <lineage>
        <taxon>Bacteria</taxon>
        <taxon>Bacillati</taxon>
        <taxon>Bacillota</taxon>
        <taxon>Bacilli</taxon>
        <taxon>Bacillales</taxon>
        <taxon>Paenibacillaceae</taxon>
        <taxon>Paenibacillus</taxon>
    </lineage>
</organism>
<accession>A0ABV6DKG1</accession>
<comment type="caution">
    <text evidence="1">The sequence shown here is derived from an EMBL/GenBank/DDBJ whole genome shotgun (WGS) entry which is preliminary data.</text>
</comment>
<dbReference type="Proteomes" id="UP001589776">
    <property type="component" value="Unassembled WGS sequence"/>
</dbReference>
<evidence type="ECO:0000313" key="1">
    <source>
        <dbReference type="EMBL" id="MFC0213114.1"/>
    </source>
</evidence>
<sequence length="96" mass="10780">MGIAVSFKLLNQRGTLASYGYGKDFDNFDGVIEINLSKHVGDEITSENEQGIRFDVVTPCESEWKDYGLAGRVFVRILRHDKEHGSYPEKGGHFEG</sequence>
<dbReference type="EMBL" id="JBHLWN010000046">
    <property type="protein sequence ID" value="MFC0213114.1"/>
    <property type="molecule type" value="Genomic_DNA"/>
</dbReference>
<evidence type="ECO:0000313" key="2">
    <source>
        <dbReference type="Proteomes" id="UP001589776"/>
    </source>
</evidence>